<dbReference type="PANTHER" id="PTHR32196">
    <property type="entry name" value="ABC TRANSPORTER PERMEASE PROTEIN YPHD-RELATED-RELATED"/>
    <property type="match status" value="1"/>
</dbReference>
<evidence type="ECO:0000313" key="9">
    <source>
        <dbReference type="Proteomes" id="UP000520767"/>
    </source>
</evidence>
<comment type="caution">
    <text evidence="8">The sequence shown here is derived from an EMBL/GenBank/DDBJ whole genome shotgun (WGS) entry which is preliminary data.</text>
</comment>
<dbReference type="CDD" id="cd06579">
    <property type="entry name" value="TM_PBP1_transp_AraH_like"/>
    <property type="match status" value="1"/>
</dbReference>
<accession>A0A7W7Q9J5</accession>
<feature type="region of interest" description="Disordered" evidence="6">
    <location>
        <begin position="324"/>
        <end position="355"/>
    </location>
</feature>
<feature type="transmembrane region" description="Helical" evidence="7">
    <location>
        <begin position="273"/>
        <end position="292"/>
    </location>
</feature>
<evidence type="ECO:0000256" key="4">
    <source>
        <dbReference type="ARBA" id="ARBA00022989"/>
    </source>
</evidence>
<dbReference type="GO" id="GO:0022857">
    <property type="term" value="F:transmembrane transporter activity"/>
    <property type="evidence" value="ECO:0007669"/>
    <property type="project" value="InterPro"/>
</dbReference>
<name>A0A7W7Q9J5_9PSEU</name>
<evidence type="ECO:0000256" key="7">
    <source>
        <dbReference type="SAM" id="Phobius"/>
    </source>
</evidence>
<evidence type="ECO:0000313" key="8">
    <source>
        <dbReference type="EMBL" id="MBB4909546.1"/>
    </source>
</evidence>
<dbReference type="Proteomes" id="UP000520767">
    <property type="component" value="Unassembled WGS sequence"/>
</dbReference>
<evidence type="ECO:0000256" key="5">
    <source>
        <dbReference type="ARBA" id="ARBA00023136"/>
    </source>
</evidence>
<keyword evidence="5 7" id="KW-0472">Membrane</keyword>
<dbReference type="EMBL" id="JACHJQ010000006">
    <property type="protein sequence ID" value="MBB4909546.1"/>
    <property type="molecule type" value="Genomic_DNA"/>
</dbReference>
<comment type="subcellular location">
    <subcellularLocation>
        <location evidence="1">Cell membrane</location>
        <topology evidence="1">Multi-pass membrane protein</topology>
    </subcellularLocation>
</comment>
<keyword evidence="2" id="KW-1003">Cell membrane</keyword>
<feature type="transmembrane region" description="Helical" evidence="7">
    <location>
        <begin position="101"/>
        <end position="124"/>
    </location>
</feature>
<feature type="transmembrane region" description="Helical" evidence="7">
    <location>
        <begin position="166"/>
        <end position="187"/>
    </location>
</feature>
<keyword evidence="9" id="KW-1185">Reference proteome</keyword>
<dbReference type="RefSeq" id="WP_184813646.1">
    <property type="nucleotide sequence ID" value="NZ_JACHJQ010000006.1"/>
</dbReference>
<sequence length="355" mass="36493">MTTVDRKPRLRSLGSTEMVYLALLGVLVIGAVLVAVDGGNLFGTANLVDMLTRSSLLGFVALGQTFVILCGSLDLSVGYVMALCSLIGATTMAGDPAKVPLGIVVVLVVAAGIGLLNGLIVSVLKVNPFIATLGMGLIIKGYLDTTYKGPAGEVPASFQQFGYSRIAFLPVSTAVMLIAVVLGILYLRRSRTGYHMFAVGGSQDVARLSGIRTGRVLVTAHVLCAVAAGVAGLLIAARFGTGSALVYSSGYDLDSIAAVVLGGTLLMGGRGGIAGTLAGVLILAVLDTVFNILQVDPFFKDVLRGVVIIAAVAIYARRQIDRRASRPRFGPGGNGGPPKDPVPDEPVPAGQGADR</sequence>
<dbReference type="InterPro" id="IPR001851">
    <property type="entry name" value="ABC_transp_permease"/>
</dbReference>
<evidence type="ECO:0000256" key="3">
    <source>
        <dbReference type="ARBA" id="ARBA00022692"/>
    </source>
</evidence>
<proteinExistence type="predicted"/>
<evidence type="ECO:0000256" key="2">
    <source>
        <dbReference type="ARBA" id="ARBA00022475"/>
    </source>
</evidence>
<feature type="transmembrane region" description="Helical" evidence="7">
    <location>
        <begin position="18"/>
        <end position="36"/>
    </location>
</feature>
<dbReference type="Pfam" id="PF02653">
    <property type="entry name" value="BPD_transp_2"/>
    <property type="match status" value="1"/>
</dbReference>
<evidence type="ECO:0000256" key="1">
    <source>
        <dbReference type="ARBA" id="ARBA00004651"/>
    </source>
</evidence>
<feature type="transmembrane region" description="Helical" evidence="7">
    <location>
        <begin position="216"/>
        <end position="239"/>
    </location>
</feature>
<reference evidence="8 9" key="1">
    <citation type="submission" date="2020-08" db="EMBL/GenBank/DDBJ databases">
        <title>Genomic Encyclopedia of Type Strains, Phase III (KMG-III): the genomes of soil and plant-associated and newly described type strains.</title>
        <authorList>
            <person name="Whitman W."/>
        </authorList>
    </citation>
    <scope>NUCLEOTIDE SEQUENCE [LARGE SCALE GENOMIC DNA]</scope>
    <source>
        <strain evidence="8 9">CECT 8960</strain>
    </source>
</reference>
<keyword evidence="4 7" id="KW-1133">Transmembrane helix</keyword>
<feature type="transmembrane region" description="Helical" evidence="7">
    <location>
        <begin position="56"/>
        <end position="89"/>
    </location>
</feature>
<dbReference type="GO" id="GO:0005886">
    <property type="term" value="C:plasma membrane"/>
    <property type="evidence" value="ECO:0007669"/>
    <property type="project" value="UniProtKB-SubCell"/>
</dbReference>
<dbReference type="AlphaFoldDB" id="A0A7W7Q9J5"/>
<protein>
    <submittedName>
        <fullName evidence="8">Ribose transport system permease protein</fullName>
    </submittedName>
</protein>
<dbReference type="PANTHER" id="PTHR32196:SF63">
    <property type="entry name" value="INNER MEMBRANE ABC TRANSPORTER PERMEASE PROTEIN YJFF"/>
    <property type="match status" value="1"/>
</dbReference>
<keyword evidence="3 7" id="KW-0812">Transmembrane</keyword>
<evidence type="ECO:0000256" key="6">
    <source>
        <dbReference type="SAM" id="MobiDB-lite"/>
    </source>
</evidence>
<gene>
    <name evidence="8" type="ORF">FHR82_005804</name>
</gene>
<organism evidence="8 9">
    <name type="scientific">Actinophytocola algeriensis</name>
    <dbReference type="NCBI Taxonomy" id="1768010"/>
    <lineage>
        <taxon>Bacteria</taxon>
        <taxon>Bacillati</taxon>
        <taxon>Actinomycetota</taxon>
        <taxon>Actinomycetes</taxon>
        <taxon>Pseudonocardiales</taxon>
        <taxon>Pseudonocardiaceae</taxon>
    </lineage>
</organism>